<comment type="caution">
    <text evidence="3">The sequence shown here is derived from an EMBL/GenBank/DDBJ whole genome shotgun (WGS) entry which is preliminary data.</text>
</comment>
<evidence type="ECO:0008006" key="5">
    <source>
        <dbReference type="Google" id="ProtNLM"/>
    </source>
</evidence>
<dbReference type="EMBL" id="LJGT01000036">
    <property type="protein sequence ID" value="OEU93717.1"/>
    <property type="molecule type" value="Genomic_DNA"/>
</dbReference>
<evidence type="ECO:0000256" key="1">
    <source>
        <dbReference type="SAM" id="MobiDB-lite"/>
    </source>
</evidence>
<gene>
    <name evidence="3" type="ORF">AN215_02855</name>
</gene>
<keyword evidence="4" id="KW-1185">Reference proteome</keyword>
<dbReference type="Proteomes" id="UP000176087">
    <property type="component" value="Unassembled WGS sequence"/>
</dbReference>
<proteinExistence type="predicted"/>
<dbReference type="STRING" id="933944.AN215_02855"/>
<evidence type="ECO:0000313" key="4">
    <source>
        <dbReference type="Proteomes" id="UP000176087"/>
    </source>
</evidence>
<keyword evidence="2" id="KW-0732">Signal</keyword>
<protein>
    <recommendedName>
        <fullName evidence="5">Right handed beta helix domain-containing protein</fullName>
    </recommendedName>
</protein>
<dbReference type="SUPFAM" id="SSF51126">
    <property type="entry name" value="Pectin lyase-like"/>
    <property type="match status" value="1"/>
</dbReference>
<dbReference type="SMART" id="SM00710">
    <property type="entry name" value="PbH1"/>
    <property type="match status" value="7"/>
</dbReference>
<dbReference type="PATRIC" id="fig|933944.5.peg.2315"/>
<dbReference type="InterPro" id="IPR011050">
    <property type="entry name" value="Pectin_lyase_fold/virulence"/>
</dbReference>
<feature type="chain" id="PRO_5009195961" description="Right handed beta helix domain-containing protein" evidence="2">
    <location>
        <begin position="27"/>
        <end position="430"/>
    </location>
</feature>
<evidence type="ECO:0000313" key="3">
    <source>
        <dbReference type="EMBL" id="OEU93717.1"/>
    </source>
</evidence>
<reference evidence="3 4" key="1">
    <citation type="journal article" date="2016" name="Front. Microbiol.">
        <title>Comparative Genomics Analysis of Streptomyces Species Reveals Their Adaptation to the Marine Environment and Their Diversity at the Genomic Level.</title>
        <authorList>
            <person name="Tian X."/>
            <person name="Zhang Z."/>
            <person name="Yang T."/>
            <person name="Chen M."/>
            <person name="Li J."/>
            <person name="Chen F."/>
            <person name="Yang J."/>
            <person name="Li W."/>
            <person name="Zhang B."/>
            <person name="Zhang Z."/>
            <person name="Wu J."/>
            <person name="Zhang C."/>
            <person name="Long L."/>
            <person name="Xiao J."/>
        </authorList>
    </citation>
    <scope>NUCLEOTIDE SEQUENCE [LARGE SCALE GENOMIC DNA]</scope>
    <source>
        <strain evidence="3 4">SCSIO 10390</strain>
    </source>
</reference>
<feature type="region of interest" description="Disordered" evidence="1">
    <location>
        <begin position="399"/>
        <end position="430"/>
    </location>
</feature>
<evidence type="ECO:0000256" key="2">
    <source>
        <dbReference type="SAM" id="SignalP"/>
    </source>
</evidence>
<feature type="signal peptide" evidence="2">
    <location>
        <begin position="1"/>
        <end position="26"/>
    </location>
</feature>
<name>A0A1E7JUT6_9ACTN</name>
<dbReference type="InterPro" id="IPR006626">
    <property type="entry name" value="PbH1"/>
</dbReference>
<accession>A0A1E7JUT6</accession>
<dbReference type="AlphaFoldDB" id="A0A1E7JUT6"/>
<dbReference type="Gene3D" id="2.160.20.10">
    <property type="entry name" value="Single-stranded right-handed beta-helix, Pectin lyase-like"/>
    <property type="match status" value="1"/>
</dbReference>
<sequence length="430" mass="44376">MAVRRPLVKSLLTTGMAALLWVTALAAPPPAAALAVIVVGTPSATCPNPQHATIQAAVDAAAPGDTIEVCAGTYNEGVNVSKSLNFRGARAGVDARSGRTNPAQESIVTPPADDDGFFVETGVSNVTIDGFTIRGATEVASDVQGISTLFGGSGFRIVNNIITDNTMGINFRSRGPDAIASLISRNRIVDNNRPGSGLQGIFIGGGSAPANVGTDNTTITENLFGEHEGQDINTQGVLDGSDPSEDLTITGNRSVDSRGFLILLNSNDPVVSSNHIQKPVTGISGNSMRIDANTHRADVSGNVISSGRGTGINVSAIFGNLEPSTELNLERNVINRIALGTAAEHTGAGVRVSALDSGTFFSNVLSRNHRGIQVVSTVDPVTPLLFNRNVARGSTLLDAEDETTGGGTQGTANTWTQNVCPKDSPPGICV</sequence>
<dbReference type="InterPro" id="IPR012334">
    <property type="entry name" value="Pectin_lyas_fold"/>
</dbReference>
<organism evidence="3 4">
    <name type="scientific">Streptomyces abyssalis</name>
    <dbReference type="NCBI Taxonomy" id="933944"/>
    <lineage>
        <taxon>Bacteria</taxon>
        <taxon>Bacillati</taxon>
        <taxon>Actinomycetota</taxon>
        <taxon>Actinomycetes</taxon>
        <taxon>Kitasatosporales</taxon>
        <taxon>Streptomycetaceae</taxon>
        <taxon>Streptomyces</taxon>
    </lineage>
</organism>